<evidence type="ECO:0000313" key="1">
    <source>
        <dbReference type="EMBL" id="SBV86240.1"/>
    </source>
</evidence>
<accession>A0A1M4JDF3</accession>
<proteinExistence type="predicted"/>
<evidence type="ECO:0000313" key="2">
    <source>
        <dbReference type="Proteomes" id="UP000184997"/>
    </source>
</evidence>
<dbReference type="AlphaFoldDB" id="A0A1M4JDF3"/>
<dbReference type="EMBL" id="FLUK01000014">
    <property type="protein sequence ID" value="SBV86240.1"/>
    <property type="molecule type" value="Genomic_DNA"/>
</dbReference>
<organism evidence="1 2">
    <name type="scientific">Xanthomonas graminis pv. graminis</name>
    <dbReference type="NCBI Taxonomy" id="134874"/>
    <lineage>
        <taxon>Bacteria</taxon>
        <taxon>Pseudomonadati</taxon>
        <taxon>Pseudomonadota</taxon>
        <taxon>Gammaproteobacteria</taxon>
        <taxon>Lysobacterales</taxon>
        <taxon>Lysobacteraceae</taxon>
        <taxon>Xanthomonas</taxon>
        <taxon>Xanthomonas translucens group</taxon>
        <taxon>Xanthomonas graminis</taxon>
    </lineage>
</organism>
<name>A0A1M4JDF3_9XANT</name>
<reference evidence="2" key="1">
    <citation type="submission" date="2016-07" db="EMBL/GenBank/DDBJ databases">
        <authorList>
            <person name="Florea S."/>
            <person name="Webb J.S."/>
            <person name="Jaromczyk J."/>
            <person name="Schardl C.L."/>
        </authorList>
    </citation>
    <scope>NUCLEOTIDE SEQUENCE [LARGE SCALE GENOMIC DNA]</scope>
</reference>
<gene>
    <name evidence="1" type="ORF">XTGNCPPB3709_0132</name>
</gene>
<sequence>MDVRRQGESCRCRAWMRSPDRQKKDWHKAGQKVSFAKNGTLWRLLNRRSEAATPYGRA</sequence>
<dbReference type="Proteomes" id="UP000184997">
    <property type="component" value="Unassembled WGS sequence"/>
</dbReference>
<protein>
    <submittedName>
        <fullName evidence="1">Uncharacterized protein</fullName>
    </submittedName>
</protein>